<feature type="signal peptide" evidence="8">
    <location>
        <begin position="1"/>
        <end position="25"/>
    </location>
</feature>
<dbReference type="RefSeq" id="WP_379573228.1">
    <property type="nucleotide sequence ID" value="NZ_JBHUFV010000025.1"/>
</dbReference>
<dbReference type="InterPro" id="IPR014756">
    <property type="entry name" value="Ig_E-set"/>
</dbReference>
<keyword evidence="2 6" id="KW-0378">Hydrolase</keyword>
<keyword evidence="8" id="KW-0136">Cellulose degradation</keyword>
<evidence type="ECO:0000313" key="12">
    <source>
        <dbReference type="EMBL" id="MFD1933182.1"/>
    </source>
</evidence>
<dbReference type="Pfam" id="PF00759">
    <property type="entry name" value="Glyco_hydro_9"/>
    <property type="match status" value="1"/>
</dbReference>
<dbReference type="PANTHER" id="PTHR22298">
    <property type="entry name" value="ENDO-1,4-BETA-GLUCANASE"/>
    <property type="match status" value="1"/>
</dbReference>
<dbReference type="SUPFAM" id="SSF49785">
    <property type="entry name" value="Galactose-binding domain-like"/>
    <property type="match status" value="1"/>
</dbReference>
<dbReference type="CDD" id="cd02850">
    <property type="entry name" value="E_set_Cellulase_N"/>
    <property type="match status" value="1"/>
</dbReference>
<feature type="domain" description="Glycoside hydrolase family 9" evidence="9">
    <location>
        <begin position="268"/>
        <end position="704"/>
    </location>
</feature>
<accession>A0ABW4SUC7</accession>
<dbReference type="PROSITE" id="PS00592">
    <property type="entry name" value="GH9_2"/>
    <property type="match status" value="1"/>
</dbReference>
<dbReference type="InterPro" id="IPR004197">
    <property type="entry name" value="Cellulase_Ig-like"/>
</dbReference>
<keyword evidence="3 6" id="KW-0119">Carbohydrate metabolism</keyword>
<dbReference type="InterPro" id="IPR013783">
    <property type="entry name" value="Ig-like_fold"/>
</dbReference>
<keyword evidence="4 6" id="KW-0326">Glycosidase</keyword>
<evidence type="ECO:0000313" key="13">
    <source>
        <dbReference type="Proteomes" id="UP001597368"/>
    </source>
</evidence>
<keyword evidence="8" id="KW-0732">Signal</keyword>
<feature type="active site" evidence="6">
    <location>
        <position position="632"/>
    </location>
</feature>
<dbReference type="SUPFAM" id="SSF48208">
    <property type="entry name" value="Six-hairpin glycosidases"/>
    <property type="match status" value="1"/>
</dbReference>
<feature type="chain" id="PRO_5044981663" description="Endoglucanase" evidence="8">
    <location>
        <begin position="26"/>
        <end position="712"/>
    </location>
</feature>
<dbReference type="Gene3D" id="1.50.10.10">
    <property type="match status" value="1"/>
</dbReference>
<dbReference type="Gene3D" id="2.60.40.10">
    <property type="entry name" value="Immunoglobulins"/>
    <property type="match status" value="1"/>
</dbReference>
<dbReference type="InterPro" id="IPR001701">
    <property type="entry name" value="Glyco_hydro_9"/>
</dbReference>
<name>A0ABW4SUC7_9ACTN</name>
<feature type="domain" description="CBM-cenC" evidence="10">
    <location>
        <begin position="31"/>
        <end position="149"/>
    </location>
</feature>
<sequence>MSFRLQLTCVLTVMATALTTVPAQAATYERLRNGSFDVDLASWWSTKNLVGHRVNGELCATVPAGTVNAWDVMIGQSDVPFEAGQPYKLAFTARASRNVSIRVVGQLAVAPYTALLAGQSPVTTATQRFEITGTPAVDEPKGQVLFQVGGAKEPYELCLDNVSLIGGATPPGGRYLGSPVRVNQVGYLPDAPKRATIVSEVTEALPWRLLDSAGAEAAAGTTKVYGDDLMSGDHVHLADFSQVREPGSYRLEVDGKRSVPFDIAPGLYGKLRKDSLAYFYHNRSGIPIEAAHVGAAYARPAGHLGVAPNQGDGEQRGGWYDAGDHGKYVVNGALAAWELIDSYEQSRSVSLSIPESGGELPDILDEAKWELDFLLRMQQDDGMAHHKIHDVDGWTGMVAPHEDPRERRLFPPSTAATLNLAAVAARCARVYRPFDAAYADRCLDAARLAWTAAMKNPAVLAPSTSPAGGGAYGDDVVSDEFSWAAAELYTATGSSAYLDSIQHTMGPGNFSWAQTGGLADLALARVKLVPGGENARYSAARARIVTAADKHLDDLRSQGYPNPDLPGKRRYSWGSTSATAQKAMVLGFAHGITGEAKYRDGVLESLDYLLGRNALNQSYVTGYGERASWNQHHRFWAHQANAARPHPAPGSMAGGPNSDVSEVAKAPAEQILAGCAPATCYIDDIGSYATNEVAINWNSALAWVAAFADTAA</sequence>
<dbReference type="InterPro" id="IPR012341">
    <property type="entry name" value="6hp_glycosidase-like_sf"/>
</dbReference>
<evidence type="ECO:0000256" key="1">
    <source>
        <dbReference type="ARBA" id="ARBA00007072"/>
    </source>
</evidence>
<dbReference type="GO" id="GO:0016787">
    <property type="term" value="F:hydrolase activity"/>
    <property type="evidence" value="ECO:0007669"/>
    <property type="project" value="UniProtKB-KW"/>
</dbReference>
<evidence type="ECO:0000259" key="10">
    <source>
        <dbReference type="Pfam" id="PF02018"/>
    </source>
</evidence>
<proteinExistence type="inferred from homology"/>
<feature type="domain" description="Cellulase Ig-like" evidence="11">
    <location>
        <begin position="178"/>
        <end position="257"/>
    </location>
</feature>
<comment type="catalytic activity">
    <reaction evidence="8">
        <text>Endohydrolysis of (1-&gt;4)-beta-D-glucosidic linkages in cellulose, lichenin and cereal beta-D-glucans.</text>
        <dbReference type="EC" id="3.2.1.4"/>
    </reaction>
</comment>
<dbReference type="Gene3D" id="2.60.120.260">
    <property type="entry name" value="Galactose-binding domain-like"/>
    <property type="match status" value="1"/>
</dbReference>
<evidence type="ECO:0000256" key="2">
    <source>
        <dbReference type="ARBA" id="ARBA00022801"/>
    </source>
</evidence>
<dbReference type="Pfam" id="PF02018">
    <property type="entry name" value="CBM_4_9"/>
    <property type="match status" value="1"/>
</dbReference>
<dbReference type="Pfam" id="PF02927">
    <property type="entry name" value="CelD_N"/>
    <property type="match status" value="1"/>
</dbReference>
<evidence type="ECO:0000256" key="3">
    <source>
        <dbReference type="ARBA" id="ARBA00023277"/>
    </source>
</evidence>
<dbReference type="InterPro" id="IPR033126">
    <property type="entry name" value="Glyco_hydro_9_Asp/Glu_AS"/>
</dbReference>
<evidence type="ECO:0000259" key="11">
    <source>
        <dbReference type="Pfam" id="PF02927"/>
    </source>
</evidence>
<evidence type="ECO:0000256" key="5">
    <source>
        <dbReference type="ARBA" id="ARBA00023326"/>
    </source>
</evidence>
<comment type="caution">
    <text evidence="12">The sequence shown here is derived from an EMBL/GenBank/DDBJ whole genome shotgun (WGS) entry which is preliminary data.</text>
</comment>
<dbReference type="EC" id="3.2.1.4" evidence="8"/>
<organism evidence="12 13">
    <name type="scientific">Nonomuraea mangrovi</name>
    <dbReference type="NCBI Taxonomy" id="2316207"/>
    <lineage>
        <taxon>Bacteria</taxon>
        <taxon>Bacillati</taxon>
        <taxon>Actinomycetota</taxon>
        <taxon>Actinomycetes</taxon>
        <taxon>Streptosporangiales</taxon>
        <taxon>Streptosporangiaceae</taxon>
        <taxon>Nonomuraea</taxon>
    </lineage>
</organism>
<dbReference type="Proteomes" id="UP001597368">
    <property type="component" value="Unassembled WGS sequence"/>
</dbReference>
<gene>
    <name evidence="12" type="ORF">ACFSKW_17040</name>
</gene>
<keyword evidence="5 6" id="KW-0624">Polysaccharide degradation</keyword>
<dbReference type="EMBL" id="JBHUFV010000025">
    <property type="protein sequence ID" value="MFD1933182.1"/>
    <property type="molecule type" value="Genomic_DNA"/>
</dbReference>
<dbReference type="SUPFAM" id="SSF81296">
    <property type="entry name" value="E set domains"/>
    <property type="match status" value="1"/>
</dbReference>
<dbReference type="InterPro" id="IPR008928">
    <property type="entry name" value="6-hairpin_glycosidase_sf"/>
</dbReference>
<evidence type="ECO:0000256" key="7">
    <source>
        <dbReference type="PROSITE-ProRule" id="PRU10060"/>
    </source>
</evidence>
<dbReference type="PROSITE" id="PS00698">
    <property type="entry name" value="GH9_3"/>
    <property type="match status" value="1"/>
</dbReference>
<keyword evidence="13" id="KW-1185">Reference proteome</keyword>
<protein>
    <recommendedName>
        <fullName evidence="8">Endoglucanase</fullName>
        <ecNumber evidence="8">3.2.1.4</ecNumber>
    </recommendedName>
</protein>
<dbReference type="InterPro" id="IPR003305">
    <property type="entry name" value="CenC_carb-bd"/>
</dbReference>
<evidence type="ECO:0000256" key="6">
    <source>
        <dbReference type="PROSITE-ProRule" id="PRU10059"/>
    </source>
</evidence>
<feature type="active site" evidence="7">
    <location>
        <position position="692"/>
    </location>
</feature>
<feature type="active site" evidence="7">
    <location>
        <position position="683"/>
    </location>
</feature>
<comment type="similarity">
    <text evidence="1 6 8">Belongs to the glycosyl hydrolase 9 (cellulase E) family.</text>
</comment>
<dbReference type="InterPro" id="IPR008979">
    <property type="entry name" value="Galactose-bd-like_sf"/>
</dbReference>
<dbReference type="InterPro" id="IPR018221">
    <property type="entry name" value="Glyco_hydro_9_His_AS"/>
</dbReference>
<evidence type="ECO:0000259" key="9">
    <source>
        <dbReference type="Pfam" id="PF00759"/>
    </source>
</evidence>
<evidence type="ECO:0000256" key="8">
    <source>
        <dbReference type="RuleBase" id="RU361166"/>
    </source>
</evidence>
<reference evidence="13" key="1">
    <citation type="journal article" date="2019" name="Int. J. Syst. Evol. Microbiol.">
        <title>The Global Catalogue of Microorganisms (GCM) 10K type strain sequencing project: providing services to taxonomists for standard genome sequencing and annotation.</title>
        <authorList>
            <consortium name="The Broad Institute Genomics Platform"/>
            <consortium name="The Broad Institute Genome Sequencing Center for Infectious Disease"/>
            <person name="Wu L."/>
            <person name="Ma J."/>
        </authorList>
    </citation>
    <scope>NUCLEOTIDE SEQUENCE [LARGE SCALE GENOMIC DNA]</scope>
    <source>
        <strain evidence="13">ICMP 6774ER</strain>
    </source>
</reference>
<evidence type="ECO:0000256" key="4">
    <source>
        <dbReference type="ARBA" id="ARBA00023295"/>
    </source>
</evidence>